<sequence>MTKMASDSRCILALISLANILIVILAIIIACLSLAEWNDYVSCAYTIIIAISWTCCICVDNNVIISIYTILMVLDLVLLLANAIYHTVIYAQYSDFCFNNNWDSLEPKWGCNDWRQGDFQRSIGVFVSFYIAFVLRNIDNAFSLKKLIKIIMFVYLFV</sequence>
<name>A0A834R2D7_SARSC</name>
<keyword evidence="1" id="KW-1133">Transmembrane helix</keyword>
<reference evidence="3" key="3">
    <citation type="submission" date="2022-06" db="UniProtKB">
        <authorList>
            <consortium name="EnsemblMetazoa"/>
        </authorList>
    </citation>
    <scope>IDENTIFICATION</scope>
</reference>
<evidence type="ECO:0000256" key="1">
    <source>
        <dbReference type="SAM" id="Phobius"/>
    </source>
</evidence>
<feature type="transmembrane region" description="Helical" evidence="1">
    <location>
        <begin position="41"/>
        <end position="59"/>
    </location>
</feature>
<dbReference type="EMBL" id="WVUK01000066">
    <property type="protein sequence ID" value="KAF7488062.1"/>
    <property type="molecule type" value="Genomic_DNA"/>
</dbReference>
<dbReference type="EnsemblMetazoa" id="SSS_7974s_mrna">
    <property type="protein sequence ID" value="KAF7488062.1"/>
    <property type="gene ID" value="SSS_7974"/>
</dbReference>
<gene>
    <name evidence="2" type="ORF">SSS_7974</name>
</gene>
<feature type="transmembrane region" description="Helical" evidence="1">
    <location>
        <begin position="119"/>
        <end position="138"/>
    </location>
</feature>
<evidence type="ECO:0000313" key="4">
    <source>
        <dbReference type="Proteomes" id="UP000070412"/>
    </source>
</evidence>
<evidence type="ECO:0000313" key="2">
    <source>
        <dbReference type="EMBL" id="KAF7488062.1"/>
    </source>
</evidence>
<dbReference type="Proteomes" id="UP000070412">
    <property type="component" value="Unassembled WGS sequence"/>
</dbReference>
<keyword evidence="1" id="KW-0812">Transmembrane</keyword>
<reference evidence="2" key="2">
    <citation type="submission" date="2020-01" db="EMBL/GenBank/DDBJ databases">
        <authorList>
            <person name="Korhonen P.K.K."/>
            <person name="Guangxu M.G."/>
            <person name="Wang T.W."/>
            <person name="Stroehlein A.J.S."/>
            <person name="Young N.D."/>
            <person name="Ang C.-S.A."/>
            <person name="Fernando D.W.F."/>
            <person name="Lu H.L."/>
            <person name="Taylor S.T."/>
            <person name="Ehtesham M.E.M."/>
            <person name="Najaraj S.H.N."/>
            <person name="Harsha G.H.G."/>
            <person name="Madugundu A.M."/>
            <person name="Renuse S.R."/>
            <person name="Holt D.H."/>
            <person name="Pandey A.P."/>
            <person name="Papenfuss A.P."/>
            <person name="Gasser R.B.G."/>
            <person name="Fischer K.F."/>
        </authorList>
    </citation>
    <scope>NUCLEOTIDE SEQUENCE</scope>
    <source>
        <strain evidence="2">SSS_KF_BRIS2020</strain>
    </source>
</reference>
<dbReference type="AlphaFoldDB" id="A0A834R2D7"/>
<dbReference type="PROSITE" id="PS51257">
    <property type="entry name" value="PROKAR_LIPOPROTEIN"/>
    <property type="match status" value="1"/>
</dbReference>
<organism evidence="2">
    <name type="scientific">Sarcoptes scabiei</name>
    <name type="common">Itch mite</name>
    <name type="synonym">Acarus scabiei</name>
    <dbReference type="NCBI Taxonomy" id="52283"/>
    <lineage>
        <taxon>Eukaryota</taxon>
        <taxon>Metazoa</taxon>
        <taxon>Ecdysozoa</taxon>
        <taxon>Arthropoda</taxon>
        <taxon>Chelicerata</taxon>
        <taxon>Arachnida</taxon>
        <taxon>Acari</taxon>
        <taxon>Acariformes</taxon>
        <taxon>Sarcoptiformes</taxon>
        <taxon>Astigmata</taxon>
        <taxon>Psoroptidia</taxon>
        <taxon>Sarcoptoidea</taxon>
        <taxon>Sarcoptidae</taxon>
        <taxon>Sarcoptinae</taxon>
        <taxon>Sarcoptes</taxon>
    </lineage>
</organism>
<keyword evidence="4" id="KW-1185">Reference proteome</keyword>
<protein>
    <recommendedName>
        <fullName evidence="5">MARVEL domain-containing protein</fullName>
    </recommendedName>
</protein>
<proteinExistence type="predicted"/>
<evidence type="ECO:0008006" key="5">
    <source>
        <dbReference type="Google" id="ProtNLM"/>
    </source>
</evidence>
<feature type="transmembrane region" description="Helical" evidence="1">
    <location>
        <begin position="12"/>
        <end position="35"/>
    </location>
</feature>
<keyword evidence="1" id="KW-0472">Membrane</keyword>
<feature type="transmembrane region" description="Helical" evidence="1">
    <location>
        <begin position="66"/>
        <end position="85"/>
    </location>
</feature>
<reference evidence="4" key="1">
    <citation type="journal article" date="2020" name="PLoS Negl. Trop. Dis.">
        <title>High-quality nuclear genome for Sarcoptes scabiei-A critical resource for a neglected parasite.</title>
        <authorList>
            <person name="Korhonen P.K."/>
            <person name="Gasser R.B."/>
            <person name="Ma G."/>
            <person name="Wang T."/>
            <person name="Stroehlein A.J."/>
            <person name="Young N.D."/>
            <person name="Ang C.S."/>
            <person name="Fernando D.D."/>
            <person name="Lu H.C."/>
            <person name="Taylor S."/>
            <person name="Reynolds S.L."/>
            <person name="Mofiz E."/>
            <person name="Najaraj S.H."/>
            <person name="Gowda H."/>
            <person name="Madugundu A."/>
            <person name="Renuse S."/>
            <person name="Holt D."/>
            <person name="Pandey A."/>
            <person name="Papenfuss A.T."/>
            <person name="Fischer K."/>
        </authorList>
    </citation>
    <scope>NUCLEOTIDE SEQUENCE [LARGE SCALE GENOMIC DNA]</scope>
</reference>
<accession>A0A834R2D7</accession>
<evidence type="ECO:0000313" key="3">
    <source>
        <dbReference type="EnsemblMetazoa" id="KAF7488062.1"/>
    </source>
</evidence>